<dbReference type="AlphaFoldDB" id="A0A0K2TXK1"/>
<gene>
    <name evidence="4" type="primary">Dyak\GE16388</name>
    <name evidence="3" type="ORF">LSAA_8090</name>
</gene>
<dbReference type="PANTHER" id="PTHR21113">
    <property type="entry name" value="AGAP001705-PA"/>
    <property type="match status" value="1"/>
</dbReference>
<dbReference type="InterPro" id="IPR004302">
    <property type="entry name" value="Cellulose/chitin-bd_N"/>
</dbReference>
<dbReference type="Pfam" id="PF03067">
    <property type="entry name" value="LPMO_10"/>
    <property type="match status" value="1"/>
</dbReference>
<reference evidence="4" key="1">
    <citation type="submission" date="2014-05" db="EMBL/GenBank/DDBJ databases">
        <authorList>
            <person name="Chronopoulou M."/>
        </authorList>
    </citation>
    <scope>NUCLEOTIDE SEQUENCE</scope>
    <source>
        <tissue evidence="4">Whole organism</tissue>
    </source>
</reference>
<evidence type="ECO:0000259" key="2">
    <source>
        <dbReference type="Pfam" id="PF03067"/>
    </source>
</evidence>
<sequence length="320" mass="35060">MEIVRGSTINFTLIFCLLYKIIIVQGHGRLIQPPSRASMWRYGFVNPKDYNDNEGFCGGLQKMIDLGGCGVCGDSLDVKTPRPHEAGGKYGNGILVEEYMEGSTIPITVQVTSNHKGYFTFKMCPNNNVNKDPDQSCFDQYVLTVHPTMADYYVLPDGKARNFKLELKLPKGLICNQCILQWTYTAGNNWGVCEDGSQALGCGIQEQFRACSDVSIVPNDGSKTPLPTNSSIDPRPTPTTNIPTTVKLETTQTTKRVNESSTPIDKTTKVAPILPTTAAPESGECRPVGIWVKVAGMTEWCKMVCTSPVPFCPESHCVCA</sequence>
<reference evidence="3" key="2">
    <citation type="submission" date="2021-02" db="EMBL/GenBank/DDBJ databases">
        <authorList>
            <person name="Bekaert M."/>
        </authorList>
    </citation>
    <scope>NUCLEOTIDE SEQUENCE</scope>
    <source>
        <strain evidence="3">IoA-00</strain>
    </source>
</reference>
<feature type="region of interest" description="Disordered" evidence="1">
    <location>
        <begin position="222"/>
        <end position="241"/>
    </location>
</feature>
<feature type="domain" description="Chitin-binding type-4" evidence="2">
    <location>
        <begin position="27"/>
        <end position="214"/>
    </location>
</feature>
<feature type="compositionally biased region" description="Polar residues" evidence="1">
    <location>
        <begin position="222"/>
        <end position="232"/>
    </location>
</feature>
<name>A0A0K2TXK1_LEPSM</name>
<dbReference type="EMBL" id="HG994582">
    <property type="protein sequence ID" value="CAF2897376.1"/>
    <property type="molecule type" value="Genomic_DNA"/>
</dbReference>
<organism evidence="4">
    <name type="scientific">Lepeophtheirus salmonis</name>
    <name type="common">Salmon louse</name>
    <name type="synonym">Caligus salmonis</name>
    <dbReference type="NCBI Taxonomy" id="72036"/>
    <lineage>
        <taxon>Eukaryota</taxon>
        <taxon>Metazoa</taxon>
        <taxon>Ecdysozoa</taxon>
        <taxon>Arthropoda</taxon>
        <taxon>Crustacea</taxon>
        <taxon>Multicrustacea</taxon>
        <taxon>Hexanauplia</taxon>
        <taxon>Copepoda</taxon>
        <taxon>Siphonostomatoida</taxon>
        <taxon>Caligidae</taxon>
        <taxon>Lepeophtheirus</taxon>
    </lineage>
</organism>
<keyword evidence="5" id="KW-1185">Reference proteome</keyword>
<evidence type="ECO:0000256" key="1">
    <source>
        <dbReference type="SAM" id="MobiDB-lite"/>
    </source>
</evidence>
<evidence type="ECO:0000313" key="5">
    <source>
        <dbReference type="Proteomes" id="UP000675881"/>
    </source>
</evidence>
<proteinExistence type="predicted"/>
<accession>A0A0K2TXK1</accession>
<dbReference type="PANTHER" id="PTHR21113:SF4">
    <property type="entry name" value="CHITIN-BINDING TYPE-4 DOMAIN-CONTAINING PROTEIN"/>
    <property type="match status" value="1"/>
</dbReference>
<dbReference type="OMA" id="IREIECH"/>
<evidence type="ECO:0000313" key="4">
    <source>
        <dbReference type="EMBL" id="CDW30402.1"/>
    </source>
</evidence>
<evidence type="ECO:0000313" key="3">
    <source>
        <dbReference type="EMBL" id="CAF2897376.1"/>
    </source>
</evidence>
<dbReference type="EMBL" id="HACA01013041">
    <property type="protein sequence ID" value="CDW30402.1"/>
    <property type="molecule type" value="Transcribed_RNA"/>
</dbReference>
<protein>
    <submittedName>
        <fullName evidence="3">(salmon louse) hypothetical protein</fullName>
    </submittedName>
</protein>
<dbReference type="Proteomes" id="UP000675881">
    <property type="component" value="Chromosome 3"/>
</dbReference>
<dbReference type="OrthoDB" id="64893at2759"/>